<dbReference type="InterPro" id="IPR036770">
    <property type="entry name" value="Ankyrin_rpt-contain_sf"/>
</dbReference>
<dbReference type="PANTHER" id="PTHR24198">
    <property type="entry name" value="ANKYRIN REPEAT AND PROTEIN KINASE DOMAIN-CONTAINING PROTEIN"/>
    <property type="match status" value="1"/>
</dbReference>
<organism evidence="1 2">
    <name type="scientific">Apolygus lucorum</name>
    <name type="common">Small green plant bug</name>
    <name type="synonym">Lygocoris lucorum</name>
    <dbReference type="NCBI Taxonomy" id="248454"/>
    <lineage>
        <taxon>Eukaryota</taxon>
        <taxon>Metazoa</taxon>
        <taxon>Ecdysozoa</taxon>
        <taxon>Arthropoda</taxon>
        <taxon>Hexapoda</taxon>
        <taxon>Insecta</taxon>
        <taxon>Pterygota</taxon>
        <taxon>Neoptera</taxon>
        <taxon>Paraneoptera</taxon>
        <taxon>Hemiptera</taxon>
        <taxon>Heteroptera</taxon>
        <taxon>Panheteroptera</taxon>
        <taxon>Cimicomorpha</taxon>
        <taxon>Miridae</taxon>
        <taxon>Mirini</taxon>
        <taxon>Apolygus</taxon>
    </lineage>
</organism>
<dbReference type="Gene3D" id="3.40.50.300">
    <property type="entry name" value="P-loop containing nucleotide triphosphate hydrolases"/>
    <property type="match status" value="1"/>
</dbReference>
<reference evidence="1" key="1">
    <citation type="journal article" date="2021" name="Mol. Ecol. Resour.">
        <title>Apolygus lucorum genome provides insights into omnivorousness and mesophyll feeding.</title>
        <authorList>
            <person name="Liu Y."/>
            <person name="Liu H."/>
            <person name="Wang H."/>
            <person name="Huang T."/>
            <person name="Liu B."/>
            <person name="Yang B."/>
            <person name="Yin L."/>
            <person name="Li B."/>
            <person name="Zhang Y."/>
            <person name="Zhang S."/>
            <person name="Jiang F."/>
            <person name="Zhang X."/>
            <person name="Ren Y."/>
            <person name="Wang B."/>
            <person name="Wang S."/>
            <person name="Lu Y."/>
            <person name="Wu K."/>
            <person name="Fan W."/>
            <person name="Wang G."/>
        </authorList>
    </citation>
    <scope>NUCLEOTIDE SEQUENCE</scope>
    <source>
        <strain evidence="1">12Hb</strain>
    </source>
</reference>
<dbReference type="Gene3D" id="1.25.40.20">
    <property type="entry name" value="Ankyrin repeat-containing domain"/>
    <property type="match status" value="1"/>
</dbReference>
<dbReference type="EMBL" id="WIXP02000005">
    <property type="protein sequence ID" value="KAF6210944.1"/>
    <property type="molecule type" value="Genomic_DNA"/>
</dbReference>
<evidence type="ECO:0008006" key="3">
    <source>
        <dbReference type="Google" id="ProtNLM"/>
    </source>
</evidence>
<keyword evidence="2" id="KW-1185">Reference proteome</keyword>
<gene>
    <name evidence="1" type="ORF">GE061_014057</name>
</gene>
<comment type="caution">
    <text evidence="1">The sequence shown here is derived from an EMBL/GenBank/DDBJ whole genome shotgun (WGS) entry which is preliminary data.</text>
</comment>
<dbReference type="OrthoDB" id="6693298at2759"/>
<evidence type="ECO:0000313" key="2">
    <source>
        <dbReference type="Proteomes" id="UP000466442"/>
    </source>
</evidence>
<accession>A0A8S9XQP8</accession>
<dbReference type="InterPro" id="IPR027417">
    <property type="entry name" value="P-loop_NTPase"/>
</dbReference>
<proteinExistence type="predicted"/>
<name>A0A8S9XQP8_APOLU</name>
<dbReference type="PANTHER" id="PTHR24198:SF165">
    <property type="entry name" value="ANKYRIN REPEAT-CONTAINING PROTEIN-RELATED"/>
    <property type="match status" value="1"/>
</dbReference>
<dbReference type="Proteomes" id="UP000466442">
    <property type="component" value="Linkage Group LG5"/>
</dbReference>
<evidence type="ECO:0000313" key="1">
    <source>
        <dbReference type="EMBL" id="KAF6210944.1"/>
    </source>
</evidence>
<sequence length="1320" mass="153320">MQREFDQIINMVHEDIERNPKAFHSIIKSSFGKRYSLREWGRELIARVPHLIAQHGAKKAEEILLRHQSTKSLLEFYRSHVENEIRKFIAEGPLEDKQEPIYRLNNKFDLLRQYLEYDLEFCEDENIDPHQYDCLLVYSSNHPFLTFLKVARSLNCAEPNNKFYVNNIFCTFRVFAEKYHKVHRAFRKFQWCKTLFVLCAGMEGSSLPANRLNNLFTLASISGKRVILFIPNKFLSQTQLFYSKFKFPPTLNCRFIGLSSRRLDIRDLAQSSQNWILAHHITFLGEKVRLNNLIGDDDLQLIEGNFIDRLLNEEQITVGKDSNCVDNFWPGFVSYYESLSVERLCKFVDESTTSRNVVILVGHSENYPEEMKFKLCELYGVDSIDELYVSPADQFSDEEETRGLIRRHVLLVHSRSDYDYSHLVDLLQNHRDWVCFLIHIEYEETIYSDLLYAPSLKLNRKLLNKGQRQRRNGIDENDFVNRLTMEDNRVFVLSDDAGSGKSYFLRFIQLNLDQNPNTYGYHAMKFILRECTSFIDKYTLEPDLNVEDALRFLCTFGQINDTFGRQMFRSYIKNSSKSPIILLMDGFDEIGSSESNDASHNKEKIANLIKCLIQYTSVYAVITTRSESEACLVSILCCPVFIFKSIKEKYKEKYMTRYCQIRTSIRTSRWTDPVIPDYLKIAFTDSPLHINMASELLLEMVRNELSKEHPTKDERDRLIVKFLTLDEFYRDFINMRYKVYFREKKNSVVDNRTKDICNFTFQKLALFSLYGNQEFIKDCFLYDPIFRRWDGRVLLDTDKVSEYFDVGMISYFSDSSIEFIHRTFAEYFVVQLFISWLREKHSSETAIAAIFSNLPEMELQKESYLGSYVHNFLNLTISPEEFTDNVLEAHHSAMEKFGVEKTEAALHAYSSCGYYRIIYHIMKCWAKVDKFHEIVRPTKHDIAGSSASRSHKQTLMMLFSVRYLNFYDPLLMFHHGLCGFCLAHRYGVQEFSLNADLKSVYSITFLENGEVGILDVLLNVMISNGIISPDNKIGKLMHLGISSGNIKVVKWMENEGGDIFAKTDKGTSTVAYAIRKGQYEVAEWLQERGVKIRESTNQGSTVIHEACVSVHLSKYLRRLITNGEDHCSEAIELMCYLAMKEPWGHEETLELLRALTKLGSGLRICSRGGVTALHSAAVAANDQQIFDCLTSQGLFAEDHLDDTKSAFHTQLNLGLLSDSTDNELDLQRDPQNFICDLHLLKDDTVDEKIMINRHKNYIRSIESDNMRHSTITKNPNDEHFSFSEYKNIVLQLILVVEKCEGRGTGVITLCGEVMHYRSST</sequence>
<dbReference type="SUPFAM" id="SSF48403">
    <property type="entry name" value="Ankyrin repeat"/>
    <property type="match status" value="1"/>
</dbReference>
<protein>
    <recommendedName>
        <fullName evidence="3">NACHT domain-containing protein</fullName>
    </recommendedName>
</protein>